<evidence type="ECO:0000313" key="1">
    <source>
        <dbReference type="EMBL" id="KAG2811538.1"/>
    </source>
</evidence>
<dbReference type="EMBL" id="RCMK01002164">
    <property type="protein sequence ID" value="KAG2884033.1"/>
    <property type="molecule type" value="Genomic_DNA"/>
</dbReference>
<dbReference type="OrthoDB" id="140875at2759"/>
<dbReference type="EMBL" id="RCMG01002325">
    <property type="protein sequence ID" value="KAG2811538.1"/>
    <property type="molecule type" value="Genomic_DNA"/>
</dbReference>
<keyword evidence="6" id="KW-1185">Reference proteome</keyword>
<proteinExistence type="predicted"/>
<dbReference type="VEuPathDB" id="FungiDB:PC110_g22404"/>
<evidence type="ECO:0000313" key="3">
    <source>
        <dbReference type="EMBL" id="KAG2884033.1"/>
    </source>
</evidence>
<dbReference type="Proteomes" id="UP000735874">
    <property type="component" value="Unassembled WGS sequence"/>
</dbReference>
<evidence type="ECO:0000313" key="4">
    <source>
        <dbReference type="EMBL" id="KAG2957801.1"/>
    </source>
</evidence>
<evidence type="ECO:0000313" key="6">
    <source>
        <dbReference type="Proteomes" id="UP000251314"/>
    </source>
</evidence>
<dbReference type="Proteomes" id="UP000697107">
    <property type="component" value="Unassembled WGS sequence"/>
</dbReference>
<dbReference type="Proteomes" id="UP000774804">
    <property type="component" value="Unassembled WGS sequence"/>
</dbReference>
<evidence type="ECO:0000313" key="5">
    <source>
        <dbReference type="EMBL" id="RAW21153.1"/>
    </source>
</evidence>
<dbReference type="EMBL" id="RCML01002474">
    <property type="protein sequence ID" value="KAG2957801.1"/>
    <property type="molecule type" value="Genomic_DNA"/>
</dbReference>
<comment type="caution">
    <text evidence="5">The sequence shown here is derived from an EMBL/GenBank/DDBJ whole genome shotgun (WGS) entry which is preliminary data.</text>
</comment>
<dbReference type="EMBL" id="MJFZ01002007">
    <property type="protein sequence ID" value="RAW21153.1"/>
    <property type="molecule type" value="Genomic_DNA"/>
</dbReference>
<dbReference type="Proteomes" id="UP000736787">
    <property type="component" value="Unassembled WGS sequence"/>
</dbReference>
<reference evidence="5 6" key="1">
    <citation type="submission" date="2018-01" db="EMBL/GenBank/DDBJ databases">
        <title>Draft genome of the strawberry crown rot pathogen Phytophthora cactorum.</title>
        <authorList>
            <person name="Armitage A.D."/>
            <person name="Lysoe E."/>
            <person name="Nellist C.F."/>
            <person name="Harrison R.J."/>
            <person name="Brurberg M.B."/>
        </authorList>
    </citation>
    <scope>NUCLEOTIDE SEQUENCE [LARGE SCALE GENOMIC DNA]</scope>
    <source>
        <strain evidence="5 6">10300</strain>
    </source>
</reference>
<dbReference type="AlphaFoldDB" id="A0A329R9H3"/>
<sequence>MVALRQRSCVDYHQDERSQHATHQQTLTPPLAPYSMTTRQSLLLRDLGSVVLDSDAQQVLLQLLRDVDSVVLGSDGQQAVLQILRDVIAVVLDFDAQQVLTQLLSDLVAAVLEHSVSH</sequence>
<dbReference type="Proteomes" id="UP000251314">
    <property type="component" value="Unassembled WGS sequence"/>
</dbReference>
<evidence type="ECO:0000313" key="2">
    <source>
        <dbReference type="EMBL" id="KAG2878997.1"/>
    </source>
</evidence>
<gene>
    <name evidence="5" type="ORF">PC110_g22404</name>
    <name evidence="1" type="ORF">PC113_g23654</name>
    <name evidence="2" type="ORF">PC115_g22911</name>
    <name evidence="3" type="ORF">PC117_g25894</name>
    <name evidence="4" type="ORF">PC118_g23846</name>
</gene>
<protein>
    <submittedName>
        <fullName evidence="5">Uncharacterized protein</fullName>
    </submittedName>
</protein>
<organism evidence="5 6">
    <name type="scientific">Phytophthora cactorum</name>
    <dbReference type="NCBI Taxonomy" id="29920"/>
    <lineage>
        <taxon>Eukaryota</taxon>
        <taxon>Sar</taxon>
        <taxon>Stramenopiles</taxon>
        <taxon>Oomycota</taxon>
        <taxon>Peronosporomycetes</taxon>
        <taxon>Peronosporales</taxon>
        <taxon>Peronosporaceae</taxon>
        <taxon>Phytophthora</taxon>
    </lineage>
</organism>
<dbReference type="EMBL" id="RCMI01002061">
    <property type="protein sequence ID" value="KAG2878997.1"/>
    <property type="molecule type" value="Genomic_DNA"/>
</dbReference>
<name>A0A329R9H3_9STRA</name>
<accession>A0A329R9H3</accession>
<reference evidence="1" key="2">
    <citation type="submission" date="2018-10" db="EMBL/GenBank/DDBJ databases">
        <title>Effector identification in a new, highly contiguous assembly of the strawberry crown rot pathogen Phytophthora cactorum.</title>
        <authorList>
            <person name="Armitage A.D."/>
            <person name="Nellist C.F."/>
            <person name="Bates H."/>
            <person name="Vickerstaff R.J."/>
            <person name="Harrison R.J."/>
        </authorList>
    </citation>
    <scope>NUCLEOTIDE SEQUENCE</scope>
    <source>
        <strain evidence="1">15-7</strain>
        <strain evidence="2">4032</strain>
        <strain evidence="3">4040</strain>
        <strain evidence="4">P415</strain>
    </source>
</reference>